<feature type="region of interest" description="Disordered" evidence="1">
    <location>
        <begin position="80"/>
        <end position="100"/>
    </location>
</feature>
<dbReference type="Proteomes" id="UP000239485">
    <property type="component" value="Unassembled WGS sequence"/>
</dbReference>
<keyword evidence="3" id="KW-1185">Reference proteome</keyword>
<name>A0A2S6IC74_9ACTN</name>
<evidence type="ECO:0000313" key="2">
    <source>
        <dbReference type="EMBL" id="PPK90814.1"/>
    </source>
</evidence>
<dbReference type="AlphaFoldDB" id="A0A2S6IC74"/>
<comment type="caution">
    <text evidence="2">The sequence shown here is derived from an EMBL/GenBank/DDBJ whole genome shotgun (WGS) entry which is preliminary data.</text>
</comment>
<protein>
    <submittedName>
        <fullName evidence="2">Uncharacterized protein</fullName>
    </submittedName>
</protein>
<evidence type="ECO:0000256" key="1">
    <source>
        <dbReference type="SAM" id="MobiDB-lite"/>
    </source>
</evidence>
<dbReference type="RefSeq" id="WP_104435809.1">
    <property type="nucleotide sequence ID" value="NZ_PTJD01000023.1"/>
</dbReference>
<feature type="compositionally biased region" description="Basic and acidic residues" evidence="1">
    <location>
        <begin position="91"/>
        <end position="100"/>
    </location>
</feature>
<dbReference type="EMBL" id="PTJD01000023">
    <property type="protein sequence ID" value="PPK90814.1"/>
    <property type="molecule type" value="Genomic_DNA"/>
</dbReference>
<accession>A0A2S6IC74</accession>
<gene>
    <name evidence="2" type="ORF">CLV92_12318</name>
</gene>
<sequence>MGAGDEVDFAHTDVAVRNRAAKARALAVHAWHRGLGGADLLALGDARRRDFARAAGVHPPSTLETWRAAELLDAKEAWAARHPGHPAAAREVPEERSEWI</sequence>
<reference evidence="2 3" key="1">
    <citation type="submission" date="2018-02" db="EMBL/GenBank/DDBJ databases">
        <title>Genomic Encyclopedia of Archaeal and Bacterial Type Strains, Phase II (KMG-II): from individual species to whole genera.</title>
        <authorList>
            <person name="Goeker M."/>
        </authorList>
    </citation>
    <scope>NUCLEOTIDE SEQUENCE [LARGE SCALE GENOMIC DNA]</scope>
    <source>
        <strain evidence="2 3">DSM 22857</strain>
    </source>
</reference>
<evidence type="ECO:0000313" key="3">
    <source>
        <dbReference type="Proteomes" id="UP000239485"/>
    </source>
</evidence>
<proteinExistence type="predicted"/>
<organism evidence="2 3">
    <name type="scientific">Kineococcus xinjiangensis</name>
    <dbReference type="NCBI Taxonomy" id="512762"/>
    <lineage>
        <taxon>Bacteria</taxon>
        <taxon>Bacillati</taxon>
        <taxon>Actinomycetota</taxon>
        <taxon>Actinomycetes</taxon>
        <taxon>Kineosporiales</taxon>
        <taxon>Kineosporiaceae</taxon>
        <taxon>Kineococcus</taxon>
    </lineage>
</organism>